<dbReference type="InterPro" id="IPR008545">
    <property type="entry name" value="Web"/>
</dbReference>
<evidence type="ECO:0000256" key="2">
    <source>
        <dbReference type="ARBA" id="ARBA00023054"/>
    </source>
</evidence>
<dbReference type="EnsemblPlants" id="QL03p002405:mrna">
    <property type="protein sequence ID" value="QL03p002405:mrna"/>
    <property type="gene ID" value="QL03p002405"/>
</dbReference>
<dbReference type="OMA" id="SWSMNKR"/>
<keyword evidence="2 3" id="KW-0175">Coiled coil</keyword>
<feature type="coiled-coil region" evidence="3">
    <location>
        <begin position="107"/>
        <end position="148"/>
    </location>
</feature>
<feature type="compositionally biased region" description="Basic and acidic residues" evidence="4">
    <location>
        <begin position="1"/>
        <end position="10"/>
    </location>
</feature>
<organism evidence="5 6">
    <name type="scientific">Quercus lobata</name>
    <name type="common">Valley oak</name>
    <dbReference type="NCBI Taxonomy" id="97700"/>
    <lineage>
        <taxon>Eukaryota</taxon>
        <taxon>Viridiplantae</taxon>
        <taxon>Streptophyta</taxon>
        <taxon>Embryophyta</taxon>
        <taxon>Tracheophyta</taxon>
        <taxon>Spermatophyta</taxon>
        <taxon>Magnoliopsida</taxon>
        <taxon>eudicotyledons</taxon>
        <taxon>Gunneridae</taxon>
        <taxon>Pentapetalae</taxon>
        <taxon>rosids</taxon>
        <taxon>fabids</taxon>
        <taxon>Fagales</taxon>
        <taxon>Fagaceae</taxon>
        <taxon>Quercus</taxon>
    </lineage>
</organism>
<reference evidence="5 6" key="1">
    <citation type="journal article" date="2016" name="G3 (Bethesda)">
        <title>First Draft Assembly and Annotation of the Genome of a California Endemic Oak Quercus lobata Nee (Fagaceae).</title>
        <authorList>
            <person name="Sork V.L."/>
            <person name="Fitz-Gibbon S.T."/>
            <person name="Puiu D."/>
            <person name="Crepeau M."/>
            <person name="Gugger P.F."/>
            <person name="Sherman R."/>
            <person name="Stevens K."/>
            <person name="Langley C.H."/>
            <person name="Pellegrini M."/>
            <person name="Salzberg S.L."/>
        </authorList>
    </citation>
    <scope>NUCLEOTIDE SEQUENCE [LARGE SCALE GENOMIC DNA]</scope>
    <source>
        <strain evidence="5 6">cv. SW786</strain>
    </source>
</reference>
<evidence type="ECO:0000256" key="1">
    <source>
        <dbReference type="ARBA" id="ARBA00005485"/>
    </source>
</evidence>
<keyword evidence="6" id="KW-1185">Reference proteome</keyword>
<dbReference type="InParanoid" id="A0A7N2L2Y9"/>
<feature type="compositionally biased region" description="Basic and acidic residues" evidence="4">
    <location>
        <begin position="253"/>
        <end position="274"/>
    </location>
</feature>
<dbReference type="Proteomes" id="UP000594261">
    <property type="component" value="Chromosome 3"/>
</dbReference>
<evidence type="ECO:0000256" key="4">
    <source>
        <dbReference type="SAM" id="MobiDB-lite"/>
    </source>
</evidence>
<evidence type="ECO:0000256" key="3">
    <source>
        <dbReference type="SAM" id="Coils"/>
    </source>
</evidence>
<protein>
    <recommendedName>
        <fullName evidence="7">WEB family protein</fullName>
    </recommendedName>
</protein>
<proteinExistence type="inferred from homology"/>
<sequence length="286" mass="33033">MESYGEERIENQINQSHKPRDPRERSGSTLEAKMAALTKTKEELKRAKDNAMQSWLDSKPLIDELERLKSNLESAKNESTTSNIVISELDSHLGSTNTSIRTKKEEKHKATKMINEISQALDRTREKIKRLKLDMEEEQQARLKLKQVLSVKKQTLQTLQLMLQATQLESEALGSSAAEALHYIECSEKDDTIVHLSHEEYYALKRRAEEETTLADWHISVSMEQKLAAEARQNLALTRMKDFNSQSKLQRRGLNEEKKIRDGFTKRKAEEQVPRETTTTVRKIKK</sequence>
<comment type="similarity">
    <text evidence="1">Belongs to the WEB family.</text>
</comment>
<reference evidence="5" key="2">
    <citation type="submission" date="2021-01" db="UniProtKB">
        <authorList>
            <consortium name="EnsemblPlants"/>
        </authorList>
    </citation>
    <scope>IDENTIFICATION</scope>
</reference>
<feature type="region of interest" description="Disordered" evidence="4">
    <location>
        <begin position="247"/>
        <end position="286"/>
    </location>
</feature>
<dbReference type="Gramene" id="QL03p002405:mrna">
    <property type="protein sequence ID" value="QL03p002405:mrna"/>
    <property type="gene ID" value="QL03p002405"/>
</dbReference>
<name>A0A7N2L2Y9_QUELO</name>
<dbReference type="Pfam" id="PF05701">
    <property type="entry name" value="WEMBL"/>
    <property type="match status" value="1"/>
</dbReference>
<evidence type="ECO:0000313" key="5">
    <source>
        <dbReference type="EnsemblPlants" id="QL03p002405:mrna"/>
    </source>
</evidence>
<dbReference type="PANTHER" id="PTHR32054:SF70">
    <property type="entry name" value="OS07G0620100 PROTEIN"/>
    <property type="match status" value="1"/>
</dbReference>
<dbReference type="GO" id="GO:0009903">
    <property type="term" value="P:chloroplast avoidance movement"/>
    <property type="evidence" value="ECO:0007669"/>
    <property type="project" value="TreeGrafter"/>
</dbReference>
<dbReference type="AlphaFoldDB" id="A0A7N2L2Y9"/>
<dbReference type="EMBL" id="LRBV02000003">
    <property type="status" value="NOT_ANNOTATED_CDS"/>
    <property type="molecule type" value="Genomic_DNA"/>
</dbReference>
<accession>A0A7N2L2Y9</accession>
<evidence type="ECO:0000313" key="6">
    <source>
        <dbReference type="Proteomes" id="UP000594261"/>
    </source>
</evidence>
<dbReference type="GO" id="GO:0009904">
    <property type="term" value="P:chloroplast accumulation movement"/>
    <property type="evidence" value="ECO:0007669"/>
    <property type="project" value="TreeGrafter"/>
</dbReference>
<feature type="region of interest" description="Disordered" evidence="4">
    <location>
        <begin position="1"/>
        <end position="30"/>
    </location>
</feature>
<dbReference type="PANTHER" id="PTHR32054">
    <property type="entry name" value="HEAVY CHAIN, PUTATIVE, EXPRESSED-RELATED-RELATED"/>
    <property type="match status" value="1"/>
</dbReference>
<dbReference type="GO" id="GO:0005829">
    <property type="term" value="C:cytosol"/>
    <property type="evidence" value="ECO:0007669"/>
    <property type="project" value="TreeGrafter"/>
</dbReference>
<evidence type="ECO:0008006" key="7">
    <source>
        <dbReference type="Google" id="ProtNLM"/>
    </source>
</evidence>
<feature type="compositionally biased region" description="Polar residues" evidence="4">
    <location>
        <begin position="275"/>
        <end position="286"/>
    </location>
</feature>